<dbReference type="InterPro" id="IPR032675">
    <property type="entry name" value="LRR_dom_sf"/>
</dbReference>
<evidence type="ECO:0000256" key="6">
    <source>
        <dbReference type="ARBA" id="ARBA00022989"/>
    </source>
</evidence>
<dbReference type="PANTHER" id="PTHR48065:SF18">
    <property type="entry name" value="LRR RECEPTOR-LIKE KINASE FAMILY PROTEIN"/>
    <property type="match status" value="1"/>
</dbReference>
<accession>A0A4D6M3K2</accession>
<evidence type="ECO:0000256" key="7">
    <source>
        <dbReference type="ARBA" id="ARBA00023136"/>
    </source>
</evidence>
<keyword evidence="8" id="KW-0325">Glycoprotein</keyword>
<name>A0A4D6M3K2_VIGUN</name>
<comment type="similarity">
    <text evidence="2">Belongs to the RLP family.</text>
</comment>
<evidence type="ECO:0000256" key="4">
    <source>
        <dbReference type="ARBA" id="ARBA00022692"/>
    </source>
</evidence>
<evidence type="ECO:0000256" key="1">
    <source>
        <dbReference type="ARBA" id="ARBA00004167"/>
    </source>
</evidence>
<proteinExistence type="inferred from homology"/>
<comment type="subcellular location">
    <subcellularLocation>
        <location evidence="1">Membrane</location>
        <topology evidence="1">Single-pass membrane protein</topology>
    </subcellularLocation>
</comment>
<evidence type="ECO:0000256" key="5">
    <source>
        <dbReference type="ARBA" id="ARBA00022737"/>
    </source>
</evidence>
<evidence type="ECO:0000313" key="11">
    <source>
        <dbReference type="Proteomes" id="UP000501690"/>
    </source>
</evidence>
<evidence type="ECO:0000256" key="9">
    <source>
        <dbReference type="SAM" id="Phobius"/>
    </source>
</evidence>
<keyword evidence="3" id="KW-0433">Leucine-rich repeat</keyword>
<dbReference type="FunFam" id="3.80.10.10:FF:000111">
    <property type="entry name" value="LRR receptor-like serine/threonine-protein kinase ERECTA"/>
    <property type="match status" value="1"/>
</dbReference>
<keyword evidence="7 9" id="KW-0472">Membrane</keyword>
<evidence type="ECO:0000256" key="2">
    <source>
        <dbReference type="ARBA" id="ARBA00009592"/>
    </source>
</evidence>
<keyword evidence="4 9" id="KW-0812">Transmembrane</keyword>
<protein>
    <submittedName>
        <fullName evidence="10">LRR receptor-like serine/threonine-protein kinase FLS2</fullName>
    </submittedName>
</protein>
<evidence type="ECO:0000256" key="3">
    <source>
        <dbReference type="ARBA" id="ARBA00022614"/>
    </source>
</evidence>
<reference evidence="10 11" key="1">
    <citation type="submission" date="2019-04" db="EMBL/GenBank/DDBJ databases">
        <title>An improved genome assembly and genetic linkage map for asparagus bean, Vigna unguiculata ssp. sesquipedialis.</title>
        <authorList>
            <person name="Xia Q."/>
            <person name="Zhang R."/>
            <person name="Dong Y."/>
        </authorList>
    </citation>
    <scope>NUCLEOTIDE SEQUENCE [LARGE SCALE GENOMIC DNA]</scope>
    <source>
        <tissue evidence="10">Leaf</tissue>
    </source>
</reference>
<dbReference type="GO" id="GO:0016301">
    <property type="term" value="F:kinase activity"/>
    <property type="evidence" value="ECO:0007669"/>
    <property type="project" value="UniProtKB-KW"/>
</dbReference>
<feature type="transmembrane region" description="Helical" evidence="9">
    <location>
        <begin position="229"/>
        <end position="256"/>
    </location>
</feature>
<keyword evidence="10" id="KW-0418">Kinase</keyword>
<dbReference type="PANTHER" id="PTHR48065">
    <property type="entry name" value="OS10G0469600 PROTEIN"/>
    <property type="match status" value="1"/>
</dbReference>
<dbReference type="AlphaFoldDB" id="A0A4D6M3K2"/>
<evidence type="ECO:0000256" key="8">
    <source>
        <dbReference type="ARBA" id="ARBA00023180"/>
    </source>
</evidence>
<sequence length="277" mass="31430">MRVNRFTGIVPVQICYLRKIHLLDLSMNHLSGGIPTCLKNFTGMKEWKLIPRQIERRRKVSSGAVEYDIYDFNVFLMWKGRDYVFWNPEVLLSGIDFSSNHLTGAIPKEIGYLLGLVSMNLSRNNLYGEIPSQIGNLIFLEFLDLSRNNFSGNIPSTLPNIDTLGVLDLSSNNLSGRIPRGRHFETFGASNFEGNIDLCGEQLNKSCRGDETAQKPQEPVIDGEEDNKFFYGALYMSLGLGFFAGFWGFLGSMLLWKSGRIAYMRFLNKLIGYSYND</sequence>
<dbReference type="Proteomes" id="UP000501690">
    <property type="component" value="Linkage Group LG5"/>
</dbReference>
<keyword evidence="10" id="KW-0675">Receptor</keyword>
<dbReference type="Pfam" id="PF00560">
    <property type="entry name" value="LRR_1"/>
    <property type="match status" value="4"/>
</dbReference>
<dbReference type="InterPro" id="IPR001611">
    <property type="entry name" value="Leu-rich_rpt"/>
</dbReference>
<gene>
    <name evidence="10" type="ORF">DEO72_LG5g2719</name>
</gene>
<organism evidence="10 11">
    <name type="scientific">Vigna unguiculata</name>
    <name type="common">Cowpea</name>
    <dbReference type="NCBI Taxonomy" id="3917"/>
    <lineage>
        <taxon>Eukaryota</taxon>
        <taxon>Viridiplantae</taxon>
        <taxon>Streptophyta</taxon>
        <taxon>Embryophyta</taxon>
        <taxon>Tracheophyta</taxon>
        <taxon>Spermatophyta</taxon>
        <taxon>Magnoliopsida</taxon>
        <taxon>eudicotyledons</taxon>
        <taxon>Gunneridae</taxon>
        <taxon>Pentapetalae</taxon>
        <taxon>rosids</taxon>
        <taxon>fabids</taxon>
        <taxon>Fabales</taxon>
        <taxon>Fabaceae</taxon>
        <taxon>Papilionoideae</taxon>
        <taxon>50 kb inversion clade</taxon>
        <taxon>NPAAA clade</taxon>
        <taxon>indigoferoid/millettioid clade</taxon>
        <taxon>Phaseoleae</taxon>
        <taxon>Vigna</taxon>
    </lineage>
</organism>
<keyword evidence="5" id="KW-0677">Repeat</keyword>
<keyword evidence="6 9" id="KW-1133">Transmembrane helix</keyword>
<keyword evidence="11" id="KW-1185">Reference proteome</keyword>
<dbReference type="GO" id="GO:0016020">
    <property type="term" value="C:membrane"/>
    <property type="evidence" value="ECO:0007669"/>
    <property type="project" value="UniProtKB-SubCell"/>
</dbReference>
<evidence type="ECO:0000313" key="10">
    <source>
        <dbReference type="EMBL" id="QCD94634.1"/>
    </source>
</evidence>
<dbReference type="EMBL" id="CP039349">
    <property type="protein sequence ID" value="QCD94634.1"/>
    <property type="molecule type" value="Genomic_DNA"/>
</dbReference>
<keyword evidence="10" id="KW-0808">Transferase</keyword>
<dbReference type="Gene3D" id="3.80.10.10">
    <property type="entry name" value="Ribonuclease Inhibitor"/>
    <property type="match status" value="1"/>
</dbReference>
<dbReference type="SUPFAM" id="SSF52058">
    <property type="entry name" value="L domain-like"/>
    <property type="match status" value="1"/>
</dbReference>